<dbReference type="EMBL" id="QRHZ01000003">
    <property type="protein sequence ID" value="RHG17947.1"/>
    <property type="molecule type" value="Genomic_DNA"/>
</dbReference>
<dbReference type="AlphaFoldDB" id="A0A414SF70"/>
<protein>
    <submittedName>
        <fullName evidence="1">Uncharacterized protein</fullName>
    </submittedName>
</protein>
<comment type="caution">
    <text evidence="1">The sequence shown here is derived from an EMBL/GenBank/DDBJ whole genome shotgun (WGS) entry which is preliminary data.</text>
</comment>
<organism evidence="1 2">
    <name type="scientific">Blautia obeum</name>
    <dbReference type="NCBI Taxonomy" id="40520"/>
    <lineage>
        <taxon>Bacteria</taxon>
        <taxon>Bacillati</taxon>
        <taxon>Bacillota</taxon>
        <taxon>Clostridia</taxon>
        <taxon>Lachnospirales</taxon>
        <taxon>Lachnospiraceae</taxon>
        <taxon>Blautia</taxon>
    </lineage>
</organism>
<reference evidence="1 2" key="1">
    <citation type="submission" date="2018-08" db="EMBL/GenBank/DDBJ databases">
        <title>A genome reference for cultivated species of the human gut microbiota.</title>
        <authorList>
            <person name="Zou Y."/>
            <person name="Xue W."/>
            <person name="Luo G."/>
        </authorList>
    </citation>
    <scope>NUCLEOTIDE SEQUENCE [LARGE SCALE GENOMIC DNA]</scope>
    <source>
        <strain evidence="1 2">AM22-9LB</strain>
    </source>
</reference>
<sequence>MGQEIACDICKENCGITHYKIQFSESYHSLQTPVGDIKVCDDCALRIGEFIQKMKGENIL</sequence>
<dbReference type="RefSeq" id="WP_118197753.1">
    <property type="nucleotide sequence ID" value="NZ_QRHZ01000003.1"/>
</dbReference>
<evidence type="ECO:0000313" key="2">
    <source>
        <dbReference type="Proteomes" id="UP000284220"/>
    </source>
</evidence>
<evidence type="ECO:0000313" key="1">
    <source>
        <dbReference type="EMBL" id="RHG17947.1"/>
    </source>
</evidence>
<proteinExistence type="predicted"/>
<name>A0A414SF70_9FIRM</name>
<dbReference type="Proteomes" id="UP000284220">
    <property type="component" value="Unassembled WGS sequence"/>
</dbReference>
<gene>
    <name evidence="1" type="ORF">DW272_07980</name>
</gene>
<accession>A0A414SF70</accession>